<reference evidence="1" key="1">
    <citation type="journal article" date="2021" name="Proc. Natl. Acad. Sci. U.S.A.">
        <title>Three genomes in the algal genus Volvox reveal the fate of a haploid sex-determining region after a transition to homothallism.</title>
        <authorList>
            <person name="Yamamoto K."/>
            <person name="Hamaji T."/>
            <person name="Kawai-Toyooka H."/>
            <person name="Matsuzaki R."/>
            <person name="Takahashi F."/>
            <person name="Nishimura Y."/>
            <person name="Kawachi M."/>
            <person name="Noguchi H."/>
            <person name="Minakuchi Y."/>
            <person name="Umen J.G."/>
            <person name="Toyoda A."/>
            <person name="Nozaki H."/>
        </authorList>
    </citation>
    <scope>NUCLEOTIDE SEQUENCE</scope>
    <source>
        <strain evidence="1">NIES-3786</strain>
    </source>
</reference>
<protein>
    <submittedName>
        <fullName evidence="1">Uncharacterized protein</fullName>
    </submittedName>
</protein>
<comment type="caution">
    <text evidence="1">The sequence shown here is derived from an EMBL/GenBank/DDBJ whole genome shotgun (WGS) entry which is preliminary data.</text>
</comment>
<keyword evidence="2" id="KW-1185">Reference proteome</keyword>
<dbReference type="OrthoDB" id="548658at2759"/>
<dbReference type="AlphaFoldDB" id="A0A8J4CP71"/>
<name>A0A8J4CP71_9CHLO</name>
<sequence length="144" mass="15544">MRKDPGSSTQWLYKTFAYGPAATTAATTQGRCSCIGESADAPVKPTTTTTTTTTTFTCKSTESQQAPPSTVLPPIPAEVTRSHVAAIIAELQHRKGMVPPCSRDGRPNFVRRHVPCGGRPVASFSACALRFLTFREQRAVHPRI</sequence>
<accession>A0A8J4CP71</accession>
<dbReference type="Proteomes" id="UP000747110">
    <property type="component" value="Unassembled WGS sequence"/>
</dbReference>
<dbReference type="EMBL" id="BNCP01000038">
    <property type="protein sequence ID" value="GIL87205.1"/>
    <property type="molecule type" value="Genomic_DNA"/>
</dbReference>
<evidence type="ECO:0000313" key="1">
    <source>
        <dbReference type="EMBL" id="GIL87205.1"/>
    </source>
</evidence>
<evidence type="ECO:0000313" key="2">
    <source>
        <dbReference type="Proteomes" id="UP000747110"/>
    </source>
</evidence>
<proteinExistence type="predicted"/>
<organism evidence="1 2">
    <name type="scientific">Volvox reticuliferus</name>
    <dbReference type="NCBI Taxonomy" id="1737510"/>
    <lineage>
        <taxon>Eukaryota</taxon>
        <taxon>Viridiplantae</taxon>
        <taxon>Chlorophyta</taxon>
        <taxon>core chlorophytes</taxon>
        <taxon>Chlorophyceae</taxon>
        <taxon>CS clade</taxon>
        <taxon>Chlamydomonadales</taxon>
        <taxon>Volvocaceae</taxon>
        <taxon>Volvox</taxon>
    </lineage>
</organism>
<gene>
    <name evidence="1" type="ORF">Vretifemale_15315</name>
</gene>